<organism evidence="1">
    <name type="scientific">marine metagenome</name>
    <dbReference type="NCBI Taxonomy" id="408172"/>
    <lineage>
        <taxon>unclassified sequences</taxon>
        <taxon>metagenomes</taxon>
        <taxon>ecological metagenomes</taxon>
    </lineage>
</organism>
<dbReference type="EMBL" id="UINC01097935">
    <property type="protein sequence ID" value="SVC56048.1"/>
    <property type="molecule type" value="Genomic_DNA"/>
</dbReference>
<gene>
    <name evidence="1" type="ORF">METZ01_LOCUS308902</name>
</gene>
<name>A0A382N657_9ZZZZ</name>
<dbReference type="AlphaFoldDB" id="A0A382N657"/>
<accession>A0A382N657</accession>
<protein>
    <submittedName>
        <fullName evidence="1">Uncharacterized protein</fullName>
    </submittedName>
</protein>
<sequence length="71" mass="7799">MVYGETVSRAVDWDAVDAREEADGEVDELQRVAESTGCTFVDGRKTPHLACPSCTSELDLGDHFRTRLLAV</sequence>
<evidence type="ECO:0000313" key="1">
    <source>
        <dbReference type="EMBL" id="SVC56048.1"/>
    </source>
</evidence>
<proteinExistence type="predicted"/>
<reference evidence="1" key="1">
    <citation type="submission" date="2018-05" db="EMBL/GenBank/DDBJ databases">
        <authorList>
            <person name="Lanie J.A."/>
            <person name="Ng W.-L."/>
            <person name="Kazmierczak K.M."/>
            <person name="Andrzejewski T.M."/>
            <person name="Davidsen T.M."/>
            <person name="Wayne K.J."/>
            <person name="Tettelin H."/>
            <person name="Glass J.I."/>
            <person name="Rusch D."/>
            <person name="Podicherti R."/>
            <person name="Tsui H.-C.T."/>
            <person name="Winkler M.E."/>
        </authorList>
    </citation>
    <scope>NUCLEOTIDE SEQUENCE</scope>
</reference>